<feature type="non-terminal residue" evidence="2">
    <location>
        <position position="148"/>
    </location>
</feature>
<evidence type="ECO:0000313" key="2">
    <source>
        <dbReference type="EMBL" id="JAS90778.1"/>
    </source>
</evidence>
<evidence type="ECO:0000256" key="1">
    <source>
        <dbReference type="SAM" id="Phobius"/>
    </source>
</evidence>
<dbReference type="EMBL" id="GECU01016928">
    <property type="protein sequence ID" value="JAS90778.1"/>
    <property type="molecule type" value="Transcribed_RNA"/>
</dbReference>
<reference evidence="2" key="1">
    <citation type="submission" date="2015-11" db="EMBL/GenBank/DDBJ databases">
        <title>De novo transcriptome assembly of four potential Pierce s Disease insect vectors from Arizona vineyards.</title>
        <authorList>
            <person name="Tassone E.E."/>
        </authorList>
    </citation>
    <scope>NUCLEOTIDE SEQUENCE</scope>
</reference>
<accession>A0A1B6IV24</accession>
<protein>
    <submittedName>
        <fullName evidence="2">Uncharacterized protein</fullName>
    </submittedName>
</protein>
<name>A0A1B6IV24_9HEMI</name>
<feature type="non-terminal residue" evidence="2">
    <location>
        <position position="1"/>
    </location>
</feature>
<gene>
    <name evidence="2" type="ORF">g.57993</name>
</gene>
<organism evidence="2">
    <name type="scientific">Homalodisca liturata</name>
    <dbReference type="NCBI Taxonomy" id="320908"/>
    <lineage>
        <taxon>Eukaryota</taxon>
        <taxon>Metazoa</taxon>
        <taxon>Ecdysozoa</taxon>
        <taxon>Arthropoda</taxon>
        <taxon>Hexapoda</taxon>
        <taxon>Insecta</taxon>
        <taxon>Pterygota</taxon>
        <taxon>Neoptera</taxon>
        <taxon>Paraneoptera</taxon>
        <taxon>Hemiptera</taxon>
        <taxon>Auchenorrhyncha</taxon>
        <taxon>Membracoidea</taxon>
        <taxon>Cicadellidae</taxon>
        <taxon>Cicadellinae</taxon>
        <taxon>Proconiini</taxon>
        <taxon>Homalodisca</taxon>
    </lineage>
</organism>
<dbReference type="AlphaFoldDB" id="A0A1B6IV24"/>
<keyword evidence="1" id="KW-0472">Membrane</keyword>
<feature type="transmembrane region" description="Helical" evidence="1">
    <location>
        <begin position="59"/>
        <end position="77"/>
    </location>
</feature>
<proteinExistence type="predicted"/>
<keyword evidence="1" id="KW-1133">Transmembrane helix</keyword>
<sequence length="148" mass="17045">VTMDNILLKYMTECATYKETNEISRIFSENVLYGFRENHVYASIFLRHPRSFVTRSQRLTVVTCGLFVQMLVSILLYCDYSPLLEDFALYTITTETVVIGLSGSLVGILTCCVLMGCFKSCFTISRCPSRYHEHSDCEDMYHFKPQIT</sequence>
<keyword evidence="1" id="KW-0812">Transmembrane</keyword>
<feature type="transmembrane region" description="Helical" evidence="1">
    <location>
        <begin position="97"/>
        <end position="118"/>
    </location>
</feature>